<dbReference type="PANTHER" id="PTHR47738:SF1">
    <property type="entry name" value="NITROGEN REGULATORY PROTEIN"/>
    <property type="match status" value="1"/>
</dbReference>
<evidence type="ECO:0000259" key="1">
    <source>
        <dbReference type="PROSITE" id="PS51094"/>
    </source>
</evidence>
<dbReference type="Gene3D" id="3.40.930.10">
    <property type="entry name" value="Mannitol-specific EII, Chain A"/>
    <property type="match status" value="1"/>
</dbReference>
<dbReference type="GO" id="GO:0030295">
    <property type="term" value="F:protein kinase activator activity"/>
    <property type="evidence" value="ECO:0007669"/>
    <property type="project" value="TreeGrafter"/>
</dbReference>
<name>A0A930UFX3_9GAMM</name>
<feature type="domain" description="PTS EIIA type-2" evidence="1">
    <location>
        <begin position="11"/>
        <end position="153"/>
    </location>
</feature>
<dbReference type="EMBL" id="JADHEI010000053">
    <property type="protein sequence ID" value="MBF2735854.1"/>
    <property type="molecule type" value="Genomic_DNA"/>
</dbReference>
<dbReference type="AlphaFoldDB" id="A0A930UFX3"/>
<gene>
    <name evidence="2" type="ORF">ISN26_07285</name>
</gene>
<keyword evidence="2" id="KW-0813">Transport</keyword>
<keyword evidence="3" id="KW-1185">Reference proteome</keyword>
<comment type="caution">
    <text evidence="2">The sequence shown here is derived from an EMBL/GenBank/DDBJ whole genome shotgun (WGS) entry which is preliminary data.</text>
</comment>
<dbReference type="Pfam" id="PF00359">
    <property type="entry name" value="PTS_EIIA_2"/>
    <property type="match status" value="1"/>
</dbReference>
<dbReference type="InterPro" id="IPR016152">
    <property type="entry name" value="PTrfase/Anion_transptr"/>
</dbReference>
<dbReference type="Proteomes" id="UP000604381">
    <property type="component" value="Unassembled WGS sequence"/>
</dbReference>
<reference evidence="2" key="1">
    <citation type="submission" date="2020-10" db="EMBL/GenBank/DDBJ databases">
        <title>An improved Amphimedon queenslandica hologenome assembly reveals how three proteobacterial symbionts can extend the metabolic phenotypic of their marine sponge host.</title>
        <authorList>
            <person name="Degnan B."/>
            <person name="Degnan S."/>
            <person name="Xiang X."/>
        </authorList>
    </citation>
    <scope>NUCLEOTIDE SEQUENCE</scope>
    <source>
        <strain evidence="2">AqS2</strain>
    </source>
</reference>
<proteinExistence type="predicted"/>
<evidence type="ECO:0000313" key="3">
    <source>
        <dbReference type="Proteomes" id="UP000604381"/>
    </source>
</evidence>
<dbReference type="SUPFAM" id="SSF55804">
    <property type="entry name" value="Phoshotransferase/anion transport protein"/>
    <property type="match status" value="1"/>
</dbReference>
<dbReference type="InterPro" id="IPR051541">
    <property type="entry name" value="PTS_SugarTrans_NitroReg"/>
</dbReference>
<dbReference type="InterPro" id="IPR002178">
    <property type="entry name" value="PTS_EIIA_type-2_dom"/>
</dbReference>
<evidence type="ECO:0000313" key="2">
    <source>
        <dbReference type="EMBL" id="MBF2735854.1"/>
    </source>
</evidence>
<protein>
    <submittedName>
        <fullName evidence="2">PTS sugar transporter subunit IIA</fullName>
    </submittedName>
</protein>
<organism evidence="2 3">
    <name type="scientific">Candidatus Amphirhobacter heronislandensis</name>
    <dbReference type="NCBI Taxonomy" id="1732024"/>
    <lineage>
        <taxon>Bacteria</taxon>
        <taxon>Pseudomonadati</taxon>
        <taxon>Pseudomonadota</taxon>
        <taxon>Gammaproteobacteria</taxon>
        <taxon>Candidatus Tethybacterales</taxon>
        <taxon>Candidatus Tethybacteraceae</taxon>
        <taxon>Candidatus Amphirhobacter</taxon>
    </lineage>
</organism>
<dbReference type="PROSITE" id="PS51094">
    <property type="entry name" value="PTS_EIIA_TYPE_2"/>
    <property type="match status" value="1"/>
</dbReference>
<keyword evidence="2" id="KW-0762">Sugar transport</keyword>
<accession>A0A930UFX3</accession>
<sequence length="170" mass="18595">MSAPRLILPSQLLVESLVLLDVAAESKKRVFEEISLAVENADGPNRGKVFSSLLDRERLGSTMIQRGVAIPHAKVDDLAAPIVAYLRAKEPFQYDGPEDRVKHLFVLLAPDKASDIHLKILSIMSRILSDGVFIEAADACADRRGMLRLIADWERRSLPPNILDGSAAAG</sequence>
<dbReference type="PANTHER" id="PTHR47738">
    <property type="entry name" value="PTS SYSTEM FRUCTOSE-LIKE EIIA COMPONENT-RELATED"/>
    <property type="match status" value="1"/>
</dbReference>